<feature type="compositionally biased region" description="Polar residues" evidence="3">
    <location>
        <begin position="957"/>
        <end position="967"/>
    </location>
</feature>
<evidence type="ECO:0000313" key="6">
    <source>
        <dbReference type="Proteomes" id="UP001445076"/>
    </source>
</evidence>
<dbReference type="Proteomes" id="UP001445076">
    <property type="component" value="Unassembled WGS sequence"/>
</dbReference>
<organism evidence="5 6">
    <name type="scientific">Cherax quadricarinatus</name>
    <name type="common">Australian red claw crayfish</name>
    <dbReference type="NCBI Taxonomy" id="27406"/>
    <lineage>
        <taxon>Eukaryota</taxon>
        <taxon>Metazoa</taxon>
        <taxon>Ecdysozoa</taxon>
        <taxon>Arthropoda</taxon>
        <taxon>Crustacea</taxon>
        <taxon>Multicrustacea</taxon>
        <taxon>Malacostraca</taxon>
        <taxon>Eumalacostraca</taxon>
        <taxon>Eucarida</taxon>
        <taxon>Decapoda</taxon>
        <taxon>Pleocyemata</taxon>
        <taxon>Astacidea</taxon>
        <taxon>Parastacoidea</taxon>
        <taxon>Parastacidae</taxon>
        <taxon>Cherax</taxon>
    </lineage>
</organism>
<feature type="compositionally biased region" description="Basic and acidic residues" evidence="3">
    <location>
        <begin position="718"/>
        <end position="731"/>
    </location>
</feature>
<dbReference type="InterPro" id="IPR011705">
    <property type="entry name" value="BACK"/>
</dbReference>
<evidence type="ECO:0000256" key="3">
    <source>
        <dbReference type="SAM" id="MobiDB-lite"/>
    </source>
</evidence>
<dbReference type="EMBL" id="JARKIK010000072">
    <property type="protein sequence ID" value="KAK8728353.1"/>
    <property type="molecule type" value="Genomic_DNA"/>
</dbReference>
<evidence type="ECO:0000259" key="4">
    <source>
        <dbReference type="PROSITE" id="PS50097"/>
    </source>
</evidence>
<dbReference type="Pfam" id="PF08005">
    <property type="entry name" value="PHR"/>
    <property type="match status" value="1"/>
</dbReference>
<feature type="compositionally biased region" description="Basic and acidic residues" evidence="3">
    <location>
        <begin position="623"/>
        <end position="637"/>
    </location>
</feature>
<feature type="compositionally biased region" description="Basic and acidic residues" evidence="3">
    <location>
        <begin position="683"/>
        <end position="693"/>
    </location>
</feature>
<dbReference type="Gene3D" id="3.30.710.10">
    <property type="entry name" value="Potassium Channel Kv1.1, Chain A"/>
    <property type="match status" value="1"/>
</dbReference>
<reference evidence="5 6" key="1">
    <citation type="journal article" date="2024" name="BMC Genomics">
        <title>Genome assembly of redclaw crayfish (Cherax quadricarinatus) provides insights into its immune adaptation and hypoxia tolerance.</title>
        <authorList>
            <person name="Liu Z."/>
            <person name="Zheng J."/>
            <person name="Li H."/>
            <person name="Fang K."/>
            <person name="Wang S."/>
            <person name="He J."/>
            <person name="Zhou D."/>
            <person name="Weng S."/>
            <person name="Chi M."/>
            <person name="Gu Z."/>
            <person name="He J."/>
            <person name="Li F."/>
            <person name="Wang M."/>
        </authorList>
    </citation>
    <scope>NUCLEOTIDE SEQUENCE [LARGE SCALE GENOMIC DNA]</scope>
    <source>
        <strain evidence="5">ZL_2023a</strain>
    </source>
</reference>
<dbReference type="Gene3D" id="2.60.120.820">
    <property type="entry name" value="PHR domain"/>
    <property type="match status" value="1"/>
</dbReference>
<evidence type="ECO:0000256" key="2">
    <source>
        <dbReference type="ARBA" id="ARBA00022490"/>
    </source>
</evidence>
<dbReference type="GO" id="GO:0005829">
    <property type="term" value="C:cytosol"/>
    <property type="evidence" value="ECO:0007669"/>
    <property type="project" value="TreeGrafter"/>
</dbReference>
<comment type="subcellular location">
    <subcellularLocation>
        <location evidence="1">Cytoplasm</location>
    </subcellularLocation>
</comment>
<feature type="region of interest" description="Disordered" evidence="3">
    <location>
        <begin position="1"/>
        <end position="63"/>
    </location>
</feature>
<proteinExistence type="predicted"/>
<feature type="region of interest" description="Disordered" evidence="3">
    <location>
        <begin position="532"/>
        <end position="921"/>
    </location>
</feature>
<feature type="compositionally biased region" description="Basic and acidic residues" evidence="3">
    <location>
        <begin position="741"/>
        <end position="762"/>
    </location>
</feature>
<feature type="compositionally biased region" description="Low complexity" evidence="3">
    <location>
        <begin position="853"/>
        <end position="869"/>
    </location>
</feature>
<comment type="caution">
    <text evidence="5">The sequence shown here is derived from an EMBL/GenBank/DDBJ whole genome shotgun (WGS) entry which is preliminary data.</text>
</comment>
<feature type="compositionally biased region" description="Polar residues" evidence="3">
    <location>
        <begin position="572"/>
        <end position="584"/>
    </location>
</feature>
<name>A0AAW0WAQ1_CHEQU</name>
<keyword evidence="6" id="KW-1185">Reference proteome</keyword>
<dbReference type="SMART" id="SM00225">
    <property type="entry name" value="BTB"/>
    <property type="match status" value="1"/>
</dbReference>
<dbReference type="InterPro" id="IPR038648">
    <property type="entry name" value="PHR_sf"/>
</dbReference>
<feature type="compositionally biased region" description="Low complexity" evidence="3">
    <location>
        <begin position="885"/>
        <end position="921"/>
    </location>
</feature>
<feature type="compositionally biased region" description="Low complexity" evidence="3">
    <location>
        <begin position="16"/>
        <end position="34"/>
    </location>
</feature>
<dbReference type="SUPFAM" id="SSF54695">
    <property type="entry name" value="POZ domain"/>
    <property type="match status" value="1"/>
</dbReference>
<evidence type="ECO:0000256" key="1">
    <source>
        <dbReference type="ARBA" id="ARBA00004496"/>
    </source>
</evidence>
<evidence type="ECO:0000313" key="5">
    <source>
        <dbReference type="EMBL" id="KAK8728353.1"/>
    </source>
</evidence>
<feature type="compositionally biased region" description="Low complexity" evidence="3">
    <location>
        <begin position="816"/>
        <end position="829"/>
    </location>
</feature>
<keyword evidence="2" id="KW-0963">Cytoplasm</keyword>
<feature type="compositionally biased region" description="Basic and acidic residues" evidence="3">
    <location>
        <begin position="830"/>
        <end position="840"/>
    </location>
</feature>
<dbReference type="Pfam" id="PF07707">
    <property type="entry name" value="BACK"/>
    <property type="match status" value="1"/>
</dbReference>
<feature type="compositionally biased region" description="Basic and acidic residues" evidence="3">
    <location>
        <begin position="653"/>
        <end position="671"/>
    </location>
</feature>
<dbReference type="PROSITE" id="PS50097">
    <property type="entry name" value="BTB"/>
    <property type="match status" value="1"/>
</dbReference>
<accession>A0AAW0WAQ1</accession>
<protein>
    <recommendedName>
        <fullName evidence="4">BTB domain-containing protein</fullName>
    </recommendedName>
</protein>
<feature type="region of interest" description="Disordered" evidence="3">
    <location>
        <begin position="954"/>
        <end position="982"/>
    </location>
</feature>
<dbReference type="AlphaFoldDB" id="A0AAW0WAQ1"/>
<gene>
    <name evidence="5" type="ORF">OTU49_009246</name>
</gene>
<dbReference type="PANTHER" id="PTHR45774">
    <property type="entry name" value="BTB/POZ DOMAIN-CONTAINING"/>
    <property type="match status" value="1"/>
</dbReference>
<feature type="compositionally biased region" description="Low complexity" evidence="3">
    <location>
        <begin position="968"/>
        <end position="982"/>
    </location>
</feature>
<dbReference type="CDD" id="cd14733">
    <property type="entry name" value="BACK"/>
    <property type="match status" value="1"/>
</dbReference>
<dbReference type="CDD" id="cd18186">
    <property type="entry name" value="BTB_POZ_ZBTB_KLHL-like"/>
    <property type="match status" value="1"/>
</dbReference>
<sequence length="982" mass="111180">MATWTTRPALRGTDDSCCWAPSPSSPLAPSCCTPSTPPMSPHSPWDDQSASQELTDSDLDDMDDSGFHDWLESQVVATGEMSVLERLQYLLDTGQFADVNIRVGQGSNATVFKAHRLLLATASQPLYRLVYQVCPSPGPNDVTTIRVTDMTPKDFEYILKYIYTDQIDCKNINVAFELLRASRKWGLAGLGIKSLTYLEEFIDNFEPTSDDKKSNLFDLLVLSEETLNEMSEKCWQILLKRANEIIPCEGFLNLNKSMVKKVICHKDLKFDNQLKLFEAIRDWGLRYLQKHNLKVMQLGTVVDELIKVIDFERISDSDFINTVLTSECLGKAEVIAFFMTHGLEIPRNLDFNNNKQICSLTQNGSVLEFRKVCRFRKGYRCPQKEIYQEHEVRFRVDKNIRLLGVGFGFLFSCTDMGINVHCQGPWETRQWTDITQSYCRVSGEKQETADVRLMFLHSVRIEANQSYKVVVKTVRMSSGSSEVELWGGTGGMFCVETEDAEFHFIKAAVDPKKSVEESDGDTSPGIITELLYQLDTGEEDPPPVTTSYRRRSKTQEEMVEDISPRRRRPQSHDQNTQQTVQTNPWRRRHRPEVTLQVSETPYIRKRSPPADDQKTPEAPPPCRRRESTELSSRKTSTEEYNPESFSTNRWRTRTRDTTQPERNKSPVEEYKPTSFSTNRWITRPKDNIRKSDESSYSSQRKTEEYKSNSASTNRWRTRSREEEADAKKKFDSSPYISRNTSTEENKSDTDKWRTKSREDAKETPFGVRRFSRSDDRPASHPFMKRSESKDSTSEVPFYLRPRPSQSDETKSTGLSAYTRSRYSTTTTTTAKEDKPTETTRIRSRFLRTNEGTSSSSLRSSDSDSLFSRSGTARDSSLSGKRETSLSRYGGTTGSSYLSSRYDPATTTGGSESSSCRSSGRYSSLLAPSGGYTAGSSVSGKYGSSSAFSAYESSLSGFSSRYGGSTATSASGHDISSSSSRYR</sequence>
<feature type="domain" description="BTB" evidence="4">
    <location>
        <begin position="97"/>
        <end position="171"/>
    </location>
</feature>
<dbReference type="Pfam" id="PF00651">
    <property type="entry name" value="BTB"/>
    <property type="match status" value="1"/>
</dbReference>
<dbReference type="InterPro" id="IPR011333">
    <property type="entry name" value="SKP1/BTB/POZ_sf"/>
</dbReference>
<dbReference type="PANTHER" id="PTHR45774:SF3">
    <property type="entry name" value="BTB (POZ) DOMAIN-CONTAINING 2B-RELATED"/>
    <property type="match status" value="1"/>
</dbReference>
<dbReference type="GO" id="GO:0022008">
    <property type="term" value="P:neurogenesis"/>
    <property type="evidence" value="ECO:0007669"/>
    <property type="project" value="TreeGrafter"/>
</dbReference>
<dbReference type="InterPro" id="IPR000210">
    <property type="entry name" value="BTB/POZ_dom"/>
</dbReference>
<dbReference type="Gene3D" id="1.25.40.420">
    <property type="match status" value="1"/>
</dbReference>
<dbReference type="InterPro" id="IPR012983">
    <property type="entry name" value="PHR"/>
</dbReference>
<feature type="compositionally biased region" description="Basic and acidic residues" evidence="3">
    <location>
        <begin position="771"/>
        <end position="792"/>
    </location>
</feature>